<dbReference type="InterPro" id="IPR051214">
    <property type="entry name" value="GH32_Enzymes"/>
</dbReference>
<evidence type="ECO:0000256" key="8">
    <source>
        <dbReference type="RuleBase" id="RU362110"/>
    </source>
</evidence>
<dbReference type="NCBIfam" id="TIGR01322">
    <property type="entry name" value="scrB_fam"/>
    <property type="match status" value="1"/>
</dbReference>
<dbReference type="InterPro" id="IPR001362">
    <property type="entry name" value="Glyco_hydro_32"/>
</dbReference>
<sequence length="466" mass="54633">MNKKNNKINNNKDYVKRDIWRNLFHIQPPTGLLNDPNGLIYHNGVYHVFYQWHPHEPKHGLKYWNHVTSTDLIHWIPDNRILSPDTQYDKNGAYSGSAIEIDDQIHLFYTGNQRDDDNHRNSYQMHAIVGEHRITEKKVLIDSVPTGYTDHFRDPKVFKKGSQYYMIIGAQRENLSGTALMYTSNNPMSWSFVGEIKTRYNDFGYMWECPDLFSIDGSDVLLFCPQGAFNSPKNMFNIYPNVYCIGQYNFKTNEFVDDIEPHLIDHGFDFYAAQTFLDEEEERVLFAWVGSAVDNYPSDKHGWAHVLSLPRRLHVQEGFLYQTPHPNLHKLRKCPSELSKLLKIYELYIDKINGDFKIELYHNDNGESLVLHYNETSKMLTLDRSNFNNRFAIEFGEIRTLNIEEGLKNIHVFRDTSTIEIFINSGKFTMTSRFFPQETEGSVVIHTPTKDLEITYYELEDINHDL</sequence>
<dbReference type="Pfam" id="PF08244">
    <property type="entry name" value="Glyco_hydro_32C"/>
    <property type="match status" value="1"/>
</dbReference>
<dbReference type="RefSeq" id="WP_067631302.1">
    <property type="nucleotide sequence ID" value="NZ_CP013213.1"/>
</dbReference>
<dbReference type="Pfam" id="PF00251">
    <property type="entry name" value="Glyco_hydro_32N"/>
    <property type="match status" value="1"/>
</dbReference>
<dbReference type="Proteomes" id="UP000063781">
    <property type="component" value="Chromosome"/>
</dbReference>
<comment type="function">
    <text evidence="9">Enables the bacterium to metabolize sucrose as a sole carbon source.</text>
</comment>
<evidence type="ECO:0000259" key="10">
    <source>
        <dbReference type="Pfam" id="PF00251"/>
    </source>
</evidence>
<comment type="pathway">
    <text evidence="1 9">Glycan biosynthesis; sucrose metabolism.</text>
</comment>
<keyword evidence="13" id="KW-1185">Reference proteome</keyword>
<evidence type="ECO:0000256" key="7">
    <source>
        <dbReference type="ARBA" id="ARBA00033367"/>
    </source>
</evidence>
<dbReference type="STRING" id="1514105.AOC36_02975"/>
<dbReference type="InterPro" id="IPR006232">
    <property type="entry name" value="Suc6P_hydrolase"/>
</dbReference>
<keyword evidence="6 8" id="KW-0326">Glycosidase</keyword>
<reference evidence="12 13" key="1">
    <citation type="submission" date="2015-10" db="EMBL/GenBank/DDBJ databases">
        <title>Erysipelothrix larvae sp. LV19 isolated from the larval gut of the rhinoceros beetle, Trypoxylus dichotomus.</title>
        <authorList>
            <person name="Lim S."/>
            <person name="Kim B.-C."/>
        </authorList>
    </citation>
    <scope>NUCLEOTIDE SEQUENCE [LARGE SCALE GENOMIC DNA]</scope>
    <source>
        <strain evidence="12 13">LV19</strain>
    </source>
</reference>
<evidence type="ECO:0000256" key="6">
    <source>
        <dbReference type="ARBA" id="ARBA00023295"/>
    </source>
</evidence>
<protein>
    <recommendedName>
        <fullName evidence="4 8">Sucrose-6-phosphate hydrolase</fullName>
        <ecNumber evidence="3 8">3.2.1.26</ecNumber>
    </recommendedName>
    <alternativeName>
        <fullName evidence="7 9">Invertase</fullName>
    </alternativeName>
</protein>
<feature type="domain" description="Glycosyl hydrolase family 32 C-terminal" evidence="11">
    <location>
        <begin position="353"/>
        <end position="442"/>
    </location>
</feature>
<dbReference type="PANTHER" id="PTHR43101:SF1">
    <property type="entry name" value="BETA-FRUCTOSIDASE"/>
    <property type="match status" value="1"/>
</dbReference>
<feature type="domain" description="Glycosyl hydrolase family 32 N-terminal" evidence="10">
    <location>
        <begin position="25"/>
        <end position="324"/>
    </location>
</feature>
<evidence type="ECO:0000259" key="11">
    <source>
        <dbReference type="Pfam" id="PF08244"/>
    </source>
</evidence>
<dbReference type="InterPro" id="IPR023296">
    <property type="entry name" value="Glyco_hydro_beta-prop_sf"/>
</dbReference>
<dbReference type="InterPro" id="IPR013189">
    <property type="entry name" value="Glyco_hydro_32_C"/>
</dbReference>
<dbReference type="InterPro" id="IPR018053">
    <property type="entry name" value="Glyco_hydro_32_AS"/>
</dbReference>
<dbReference type="SUPFAM" id="SSF75005">
    <property type="entry name" value="Arabinanase/levansucrase/invertase"/>
    <property type="match status" value="1"/>
</dbReference>
<evidence type="ECO:0000256" key="4">
    <source>
        <dbReference type="ARBA" id="ARBA00019623"/>
    </source>
</evidence>
<evidence type="ECO:0000313" key="12">
    <source>
        <dbReference type="EMBL" id="AMC92980.1"/>
    </source>
</evidence>
<dbReference type="AlphaFoldDB" id="A0A0X8GYX5"/>
<evidence type="ECO:0000256" key="3">
    <source>
        <dbReference type="ARBA" id="ARBA00012758"/>
    </source>
</evidence>
<keyword evidence="5 8" id="KW-0378">Hydrolase</keyword>
<dbReference type="GO" id="GO:0005985">
    <property type="term" value="P:sucrose metabolic process"/>
    <property type="evidence" value="ECO:0007669"/>
    <property type="project" value="UniProtKB-UniPathway"/>
</dbReference>
<dbReference type="PANTHER" id="PTHR43101">
    <property type="entry name" value="BETA-FRUCTOSIDASE"/>
    <property type="match status" value="1"/>
</dbReference>
<dbReference type="KEGG" id="erl:AOC36_02975"/>
<dbReference type="GO" id="GO:0005737">
    <property type="term" value="C:cytoplasm"/>
    <property type="evidence" value="ECO:0007669"/>
    <property type="project" value="UniProtKB-SubCell"/>
</dbReference>
<dbReference type="Gene3D" id="2.115.10.20">
    <property type="entry name" value="Glycosyl hydrolase domain, family 43"/>
    <property type="match status" value="1"/>
</dbReference>
<evidence type="ECO:0000256" key="9">
    <source>
        <dbReference type="RuleBase" id="RU365015"/>
    </source>
</evidence>
<gene>
    <name evidence="12" type="ORF">AOC36_02975</name>
</gene>
<dbReference type="PROSITE" id="PS00609">
    <property type="entry name" value="GLYCOSYL_HYDROL_F32"/>
    <property type="match status" value="1"/>
</dbReference>
<dbReference type="OrthoDB" id="9759709at2"/>
<comment type="catalytic activity">
    <reaction evidence="8">
        <text>Hydrolysis of terminal non-reducing beta-D-fructofuranoside residues in beta-D-fructofuranosides.</text>
        <dbReference type="EC" id="3.2.1.26"/>
    </reaction>
</comment>
<dbReference type="EC" id="3.2.1.26" evidence="3 8"/>
<proteinExistence type="inferred from homology"/>
<keyword evidence="9" id="KW-0119">Carbohydrate metabolism</keyword>
<dbReference type="SMART" id="SM00640">
    <property type="entry name" value="Glyco_32"/>
    <property type="match status" value="1"/>
</dbReference>
<dbReference type="SUPFAM" id="SSF49899">
    <property type="entry name" value="Concanavalin A-like lectins/glucanases"/>
    <property type="match status" value="1"/>
</dbReference>
<comment type="similarity">
    <text evidence="2 8">Belongs to the glycosyl hydrolase 32 family.</text>
</comment>
<evidence type="ECO:0000256" key="5">
    <source>
        <dbReference type="ARBA" id="ARBA00022801"/>
    </source>
</evidence>
<dbReference type="GO" id="GO:0004564">
    <property type="term" value="F:beta-fructofuranosidase activity"/>
    <property type="evidence" value="ECO:0007669"/>
    <property type="project" value="UniProtKB-EC"/>
</dbReference>
<accession>A0A0X8GYX5</accession>
<dbReference type="EMBL" id="CP013213">
    <property type="protein sequence ID" value="AMC92980.1"/>
    <property type="molecule type" value="Genomic_DNA"/>
</dbReference>
<dbReference type="Gene3D" id="2.60.120.560">
    <property type="entry name" value="Exo-inulinase, domain 1"/>
    <property type="match status" value="1"/>
</dbReference>
<organism evidence="12 13">
    <name type="scientific">Erysipelothrix larvae</name>
    <dbReference type="NCBI Taxonomy" id="1514105"/>
    <lineage>
        <taxon>Bacteria</taxon>
        <taxon>Bacillati</taxon>
        <taxon>Bacillota</taxon>
        <taxon>Erysipelotrichia</taxon>
        <taxon>Erysipelotrichales</taxon>
        <taxon>Erysipelotrichaceae</taxon>
        <taxon>Erysipelothrix</taxon>
    </lineage>
</organism>
<evidence type="ECO:0000256" key="2">
    <source>
        <dbReference type="ARBA" id="ARBA00009902"/>
    </source>
</evidence>
<evidence type="ECO:0000256" key="1">
    <source>
        <dbReference type="ARBA" id="ARBA00004914"/>
    </source>
</evidence>
<name>A0A0X8GYX5_9FIRM</name>
<dbReference type="InterPro" id="IPR013148">
    <property type="entry name" value="Glyco_hydro_32_N"/>
</dbReference>
<dbReference type="CDD" id="cd18623">
    <property type="entry name" value="GH32_ScrB-like"/>
    <property type="match status" value="1"/>
</dbReference>
<evidence type="ECO:0000313" key="13">
    <source>
        <dbReference type="Proteomes" id="UP000063781"/>
    </source>
</evidence>
<comment type="subcellular location">
    <subcellularLocation>
        <location evidence="9">Cytoplasm</location>
    </subcellularLocation>
</comment>
<dbReference type="UniPathway" id="UPA00238"/>
<dbReference type="InterPro" id="IPR013320">
    <property type="entry name" value="ConA-like_dom_sf"/>
</dbReference>
<keyword evidence="9" id="KW-0963">Cytoplasm</keyword>